<dbReference type="EMBL" id="WIGN01000004">
    <property type="protein sequence ID" value="KAF6820819.1"/>
    <property type="molecule type" value="Genomic_DNA"/>
</dbReference>
<dbReference type="Proteomes" id="UP000652219">
    <property type="component" value="Unassembled WGS sequence"/>
</dbReference>
<reference evidence="1 2" key="1">
    <citation type="journal article" date="2020" name="Phytopathology">
        <title>Genome Sequence Resources of Colletotrichum truncatum, C. plurivorum, C. musicola, and C. sojae: Four Species Pathogenic to Soybean (Glycine max).</title>
        <authorList>
            <person name="Rogerio F."/>
            <person name="Boufleur T.R."/>
            <person name="Ciampi-Guillardi M."/>
            <person name="Sukno S.A."/>
            <person name="Thon M.R."/>
            <person name="Massola Junior N.S."/>
            <person name="Baroncelli R."/>
        </authorList>
    </citation>
    <scope>NUCLEOTIDE SEQUENCE [LARGE SCALE GENOMIC DNA]</scope>
    <source>
        <strain evidence="1 2">LFN0009</strain>
    </source>
</reference>
<gene>
    <name evidence="1" type="ORF">CSOJ01_00663</name>
</gene>
<sequence>MSYGYRSWALRRCASVYRSAGSFGAGDGRNASATPATPAQEGLVISTQEEERASHVNLRVAWEVRIRQESNDMDTMPETRARILTDFKPDTLERVLQEKQ</sequence>
<proteinExistence type="predicted"/>
<name>A0A8H6N5D8_9PEZI</name>
<evidence type="ECO:0000313" key="2">
    <source>
        <dbReference type="Proteomes" id="UP000652219"/>
    </source>
</evidence>
<accession>A0A8H6N5D8</accession>
<keyword evidence="2" id="KW-1185">Reference proteome</keyword>
<dbReference type="AlphaFoldDB" id="A0A8H6N5D8"/>
<organism evidence="1 2">
    <name type="scientific">Colletotrichum sojae</name>
    <dbReference type="NCBI Taxonomy" id="2175907"/>
    <lineage>
        <taxon>Eukaryota</taxon>
        <taxon>Fungi</taxon>
        <taxon>Dikarya</taxon>
        <taxon>Ascomycota</taxon>
        <taxon>Pezizomycotina</taxon>
        <taxon>Sordariomycetes</taxon>
        <taxon>Hypocreomycetidae</taxon>
        <taxon>Glomerellales</taxon>
        <taxon>Glomerellaceae</taxon>
        <taxon>Colletotrichum</taxon>
        <taxon>Colletotrichum orchidearum species complex</taxon>
    </lineage>
</organism>
<comment type="caution">
    <text evidence="1">The sequence shown here is derived from an EMBL/GenBank/DDBJ whole genome shotgun (WGS) entry which is preliminary data.</text>
</comment>
<evidence type="ECO:0000313" key="1">
    <source>
        <dbReference type="EMBL" id="KAF6820819.1"/>
    </source>
</evidence>
<protein>
    <submittedName>
        <fullName evidence="1">Uncharacterized protein</fullName>
    </submittedName>
</protein>